<organism evidence="1">
    <name type="scientific">Gaeumannomyces tritici (strain R3-111a-1)</name>
    <name type="common">Wheat and barley take-all root rot fungus</name>
    <name type="synonym">Gaeumannomyces graminis var. tritici</name>
    <dbReference type="NCBI Taxonomy" id="644352"/>
    <lineage>
        <taxon>Eukaryota</taxon>
        <taxon>Fungi</taxon>
        <taxon>Dikarya</taxon>
        <taxon>Ascomycota</taxon>
        <taxon>Pezizomycotina</taxon>
        <taxon>Sordariomycetes</taxon>
        <taxon>Sordariomycetidae</taxon>
        <taxon>Magnaporthales</taxon>
        <taxon>Magnaporthaceae</taxon>
        <taxon>Gaeumannomyces</taxon>
    </lineage>
</organism>
<dbReference type="Gene3D" id="3.30.559.10">
    <property type="entry name" value="Chloramphenicol acetyltransferase-like domain"/>
    <property type="match status" value="1"/>
</dbReference>
<reference evidence="3" key="1">
    <citation type="submission" date="2010-07" db="EMBL/GenBank/DDBJ databases">
        <title>The genome sequence of Gaeumannomyces graminis var. tritici strain R3-111a-1.</title>
        <authorList>
            <consortium name="The Broad Institute Genome Sequencing Platform"/>
            <person name="Ma L.-J."/>
            <person name="Dead R."/>
            <person name="Young S."/>
            <person name="Zeng Q."/>
            <person name="Koehrsen M."/>
            <person name="Alvarado L."/>
            <person name="Berlin A."/>
            <person name="Chapman S.B."/>
            <person name="Chen Z."/>
            <person name="Freedman E."/>
            <person name="Gellesch M."/>
            <person name="Goldberg J."/>
            <person name="Griggs A."/>
            <person name="Gujja S."/>
            <person name="Heilman E.R."/>
            <person name="Heiman D."/>
            <person name="Hepburn T."/>
            <person name="Howarth C."/>
            <person name="Jen D."/>
            <person name="Larson L."/>
            <person name="Mehta T."/>
            <person name="Neiman D."/>
            <person name="Pearson M."/>
            <person name="Roberts A."/>
            <person name="Saif S."/>
            <person name="Shea T."/>
            <person name="Shenoy N."/>
            <person name="Sisk P."/>
            <person name="Stolte C."/>
            <person name="Sykes S."/>
            <person name="Walk T."/>
            <person name="White J."/>
            <person name="Yandava C."/>
            <person name="Haas B."/>
            <person name="Nusbaum C."/>
            <person name="Birren B."/>
        </authorList>
    </citation>
    <scope>NUCLEOTIDE SEQUENCE [LARGE SCALE GENOMIC DNA]</scope>
    <source>
        <strain evidence="3">R3-111a-1</strain>
    </source>
</reference>
<keyword evidence="3" id="KW-1185">Reference proteome</keyword>
<dbReference type="EMBL" id="GL385395">
    <property type="protein sequence ID" value="EJT81159.1"/>
    <property type="molecule type" value="Genomic_DNA"/>
</dbReference>
<dbReference type="OrthoDB" id="1862401at2759"/>
<name>J3NIR0_GAET3</name>
<reference evidence="2" key="4">
    <citation type="journal article" date="2015" name="G3 (Bethesda)">
        <title>Genome sequences of three phytopathogenic species of the Magnaporthaceae family of fungi.</title>
        <authorList>
            <person name="Okagaki L.H."/>
            <person name="Nunes C.C."/>
            <person name="Sailsbery J."/>
            <person name="Clay B."/>
            <person name="Brown D."/>
            <person name="John T."/>
            <person name="Oh Y."/>
            <person name="Young N."/>
            <person name="Fitzgerald M."/>
            <person name="Haas B.J."/>
            <person name="Zeng Q."/>
            <person name="Young S."/>
            <person name="Adiconis X."/>
            <person name="Fan L."/>
            <person name="Levin J.Z."/>
            <person name="Mitchell T.K."/>
            <person name="Okubara P.A."/>
            <person name="Farman M.L."/>
            <person name="Kohn L.M."/>
            <person name="Birren B."/>
            <person name="Ma L.-J."/>
            <person name="Dean R.A."/>
        </authorList>
    </citation>
    <scope>NUCLEOTIDE SEQUENCE</scope>
    <source>
        <strain evidence="2">R3-111a-1</strain>
    </source>
</reference>
<protein>
    <submittedName>
        <fullName evidence="1 2">Uncharacterized protein</fullName>
    </submittedName>
</protein>
<proteinExistence type="predicted"/>
<dbReference type="STRING" id="644352.J3NIR0"/>
<reference evidence="1" key="2">
    <citation type="submission" date="2010-07" db="EMBL/GenBank/DDBJ databases">
        <authorList>
            <consortium name="The Broad Institute Genome Sequencing Platform"/>
            <consortium name="Broad Institute Genome Sequencing Center for Infectious Disease"/>
            <person name="Ma L.-J."/>
            <person name="Dead R."/>
            <person name="Young S."/>
            <person name="Zeng Q."/>
            <person name="Koehrsen M."/>
            <person name="Alvarado L."/>
            <person name="Berlin A."/>
            <person name="Chapman S.B."/>
            <person name="Chen Z."/>
            <person name="Freedman E."/>
            <person name="Gellesch M."/>
            <person name="Goldberg J."/>
            <person name="Griggs A."/>
            <person name="Gujja S."/>
            <person name="Heilman E.R."/>
            <person name="Heiman D."/>
            <person name="Hepburn T."/>
            <person name="Howarth C."/>
            <person name="Jen D."/>
            <person name="Larson L."/>
            <person name="Mehta T."/>
            <person name="Neiman D."/>
            <person name="Pearson M."/>
            <person name="Roberts A."/>
            <person name="Saif S."/>
            <person name="Shea T."/>
            <person name="Shenoy N."/>
            <person name="Sisk P."/>
            <person name="Stolte C."/>
            <person name="Sykes S."/>
            <person name="Walk T."/>
            <person name="White J."/>
            <person name="Yandava C."/>
            <person name="Haas B."/>
            <person name="Nusbaum C."/>
            <person name="Birren B."/>
        </authorList>
    </citation>
    <scope>NUCLEOTIDE SEQUENCE</scope>
    <source>
        <strain evidence="1">R3-111a-1</strain>
    </source>
</reference>
<dbReference type="GeneID" id="20341601"/>
<evidence type="ECO:0000313" key="3">
    <source>
        <dbReference type="Proteomes" id="UP000006039"/>
    </source>
</evidence>
<dbReference type="InterPro" id="IPR023213">
    <property type="entry name" value="CAT-like_dom_sf"/>
</dbReference>
<reference evidence="1" key="3">
    <citation type="submission" date="2010-09" db="EMBL/GenBank/DDBJ databases">
        <title>Annotation of Gaeumannomyces graminis var. tritici R3-111a-1.</title>
        <authorList>
            <consortium name="The Broad Institute Genome Sequencing Platform"/>
            <person name="Ma L.-J."/>
            <person name="Dead R."/>
            <person name="Young S.K."/>
            <person name="Zeng Q."/>
            <person name="Gargeya S."/>
            <person name="Fitzgerald M."/>
            <person name="Haas B."/>
            <person name="Abouelleil A."/>
            <person name="Alvarado L."/>
            <person name="Arachchi H.M."/>
            <person name="Berlin A."/>
            <person name="Brown A."/>
            <person name="Chapman S.B."/>
            <person name="Chen Z."/>
            <person name="Dunbar C."/>
            <person name="Freedman E."/>
            <person name="Gearin G."/>
            <person name="Gellesch M."/>
            <person name="Goldberg J."/>
            <person name="Griggs A."/>
            <person name="Gujja S."/>
            <person name="Heiman D."/>
            <person name="Howarth C."/>
            <person name="Larson L."/>
            <person name="Lui A."/>
            <person name="MacDonald P.J.P."/>
            <person name="Mehta T."/>
            <person name="Montmayeur A."/>
            <person name="Murphy C."/>
            <person name="Neiman D."/>
            <person name="Pearson M."/>
            <person name="Priest M."/>
            <person name="Roberts A."/>
            <person name="Saif S."/>
            <person name="Shea T."/>
            <person name="Shenoy N."/>
            <person name="Sisk P."/>
            <person name="Stolte C."/>
            <person name="Sykes S."/>
            <person name="Yandava C."/>
            <person name="Wortman J."/>
            <person name="Nusbaum C."/>
            <person name="Birren B."/>
        </authorList>
    </citation>
    <scope>NUCLEOTIDE SEQUENCE</scope>
    <source>
        <strain evidence="1">R3-111a-1</strain>
    </source>
</reference>
<dbReference type="Proteomes" id="UP000006039">
    <property type="component" value="Unassembled WGS sequence"/>
</dbReference>
<evidence type="ECO:0000313" key="2">
    <source>
        <dbReference type="EnsemblFungi" id="EJT81159"/>
    </source>
</evidence>
<reference evidence="2" key="5">
    <citation type="submission" date="2018-04" db="UniProtKB">
        <authorList>
            <consortium name="EnsemblFungi"/>
        </authorList>
    </citation>
    <scope>IDENTIFICATION</scope>
    <source>
        <strain evidence="2">R3-111a-1</strain>
    </source>
</reference>
<dbReference type="AlphaFoldDB" id="J3NIR0"/>
<accession>J3NIR0</accession>
<sequence>MRAANVCNLLFGAVAGSLRGPVRDKDTLRRHFFALTLLCSTACPIKSVVVNGARFDPRADVVVSSYTSLRSCAESLGPLLGAPVAANLMPKDAEGNIAVATYLAENEIEGLKRDEEMAKHAFYID</sequence>
<evidence type="ECO:0000313" key="1">
    <source>
        <dbReference type="EMBL" id="EJT81159.1"/>
    </source>
</evidence>
<dbReference type="EnsemblFungi" id="EJT81159">
    <property type="protein sequence ID" value="EJT81159"/>
    <property type="gene ID" value="GGTG_01143"/>
</dbReference>
<dbReference type="VEuPathDB" id="FungiDB:GGTG_01143"/>
<gene>
    <name evidence="2" type="primary">20341601</name>
    <name evidence="1" type="ORF">GGTG_01143</name>
</gene>
<dbReference type="RefSeq" id="XP_009217168.1">
    <property type="nucleotide sequence ID" value="XM_009218904.1"/>
</dbReference>
<dbReference type="HOGENOM" id="CLU_1992782_0_0_1"/>